<name>A0A7C5I0V9_9BACT</name>
<dbReference type="CDD" id="cd01992">
    <property type="entry name" value="TilS_N"/>
    <property type="match status" value="1"/>
</dbReference>
<accession>A0A7C5I0V9</accession>
<dbReference type="GO" id="GO:0006400">
    <property type="term" value="P:tRNA modification"/>
    <property type="evidence" value="ECO:0007669"/>
    <property type="project" value="UniProtKB-UniRule"/>
</dbReference>
<evidence type="ECO:0000256" key="5">
    <source>
        <dbReference type="ARBA" id="ARBA00048539"/>
    </source>
</evidence>
<dbReference type="PANTHER" id="PTHR43033:SF1">
    <property type="entry name" value="TRNA(ILE)-LYSIDINE SYNTHASE-RELATED"/>
    <property type="match status" value="1"/>
</dbReference>
<dbReference type="InterPro" id="IPR014729">
    <property type="entry name" value="Rossmann-like_a/b/a_fold"/>
</dbReference>
<sequence length="464" mass="53166">MTSAFAEKVLRFIEEYKMIKPGERILVAVSGGKDSMALLHFLSENAVSLECELVAANLDHGLRGSEGQLEAKMIRAFCEKRKIPFYHKMADVRKFMLENRGLSPEEAARLKRLEFLNSAKTFFKADKVAIAHHLNDLAETILMRLIRGTGLKGLLGMKPVDGFIIRPFLSTTVHDIKDYVTINMIPFSSDKTNVIEDFDRNFIRHRITPLLRQLNPAYERAFWRFFLNTLEDYGFLEKNVAELMKLTLWINGQALVEKEALISREWPVVAEYLRTVVQRLSRKGYPPTRERIMALKKLLRSPRNGWTIQFSDGVDCVSKGKYIIFHNELFSTSSWSKKIETFPSSIEMESGKVWIDIVKDIPESMDGSDIAVCPISVVRMPLLLRKALESDKFVPFGLHSSKSVISLAAHEAPPDVFLNLMVLEDSKGRILWIPGVRVSEHCRFCGEENEFLLFRFERRSTRGT</sequence>
<dbReference type="Pfam" id="PF01171">
    <property type="entry name" value="ATP_bind_3"/>
    <property type="match status" value="1"/>
</dbReference>
<dbReference type="HAMAP" id="MF_01161">
    <property type="entry name" value="tRNA_Ile_lys_synt"/>
    <property type="match status" value="1"/>
</dbReference>
<dbReference type="InterPro" id="IPR012094">
    <property type="entry name" value="tRNA_Ile_lys_synt"/>
</dbReference>
<comment type="similarity">
    <text evidence="6">Belongs to the tRNA(Ile)-lysidine synthase family.</text>
</comment>
<keyword evidence="1 6" id="KW-0436">Ligase</keyword>
<comment type="function">
    <text evidence="6">Ligates lysine onto the cytidine present at position 34 of the AUA codon-specific tRNA(Ile) that contains the anticodon CAU, in an ATP-dependent manner. Cytidine is converted to lysidine, thus changing the amino acid specificity of the tRNA from methionine to isoleucine.</text>
</comment>
<comment type="domain">
    <text evidence="6">The N-terminal region contains the highly conserved SGGXDS motif, predicted to be a P-loop motif involved in ATP binding.</text>
</comment>
<evidence type="ECO:0000256" key="4">
    <source>
        <dbReference type="ARBA" id="ARBA00022840"/>
    </source>
</evidence>
<feature type="domain" description="tRNA(Ile)-lysidine/2-thiocytidine synthase N-terminal" evidence="7">
    <location>
        <begin position="25"/>
        <end position="206"/>
    </location>
</feature>
<comment type="catalytic activity">
    <reaction evidence="5 6">
        <text>cytidine(34) in tRNA(Ile2) + L-lysine + ATP = lysidine(34) in tRNA(Ile2) + AMP + diphosphate + H(+)</text>
        <dbReference type="Rhea" id="RHEA:43744"/>
        <dbReference type="Rhea" id="RHEA-COMP:10625"/>
        <dbReference type="Rhea" id="RHEA-COMP:10670"/>
        <dbReference type="ChEBI" id="CHEBI:15378"/>
        <dbReference type="ChEBI" id="CHEBI:30616"/>
        <dbReference type="ChEBI" id="CHEBI:32551"/>
        <dbReference type="ChEBI" id="CHEBI:33019"/>
        <dbReference type="ChEBI" id="CHEBI:82748"/>
        <dbReference type="ChEBI" id="CHEBI:83665"/>
        <dbReference type="ChEBI" id="CHEBI:456215"/>
        <dbReference type="EC" id="6.3.4.19"/>
    </reaction>
</comment>
<evidence type="ECO:0000313" key="8">
    <source>
        <dbReference type="EMBL" id="HHF08470.1"/>
    </source>
</evidence>
<keyword evidence="2 6" id="KW-0819">tRNA processing</keyword>
<dbReference type="Proteomes" id="UP000886129">
    <property type="component" value="Unassembled WGS sequence"/>
</dbReference>
<evidence type="ECO:0000256" key="1">
    <source>
        <dbReference type="ARBA" id="ARBA00022598"/>
    </source>
</evidence>
<gene>
    <name evidence="6 8" type="primary">tilS</name>
    <name evidence="8" type="ORF">ENL26_01695</name>
</gene>
<dbReference type="EC" id="6.3.4.19" evidence="6"/>
<organism evidence="8">
    <name type="scientific">Kosmotoga arenicorallina</name>
    <dbReference type="NCBI Taxonomy" id="688066"/>
    <lineage>
        <taxon>Bacteria</taxon>
        <taxon>Thermotogati</taxon>
        <taxon>Thermotogota</taxon>
        <taxon>Thermotogae</taxon>
        <taxon>Kosmotogales</taxon>
        <taxon>Kosmotogaceae</taxon>
        <taxon>Kosmotoga</taxon>
    </lineage>
</organism>
<evidence type="ECO:0000256" key="2">
    <source>
        <dbReference type="ARBA" id="ARBA00022694"/>
    </source>
</evidence>
<keyword evidence="4 6" id="KW-0067">ATP-binding</keyword>
<reference evidence="8" key="1">
    <citation type="journal article" date="2020" name="mSystems">
        <title>Genome- and Community-Level Interaction Insights into Carbon Utilization and Element Cycling Functions of Hydrothermarchaeota in Hydrothermal Sediment.</title>
        <authorList>
            <person name="Zhou Z."/>
            <person name="Liu Y."/>
            <person name="Xu W."/>
            <person name="Pan J."/>
            <person name="Luo Z.H."/>
            <person name="Li M."/>
        </authorList>
    </citation>
    <scope>NUCLEOTIDE SEQUENCE [LARGE SCALE GENOMIC DNA]</scope>
    <source>
        <strain evidence="8">HyVt-80</strain>
    </source>
</reference>
<dbReference type="InterPro" id="IPR011063">
    <property type="entry name" value="TilS/TtcA_N"/>
</dbReference>
<evidence type="ECO:0000256" key="3">
    <source>
        <dbReference type="ARBA" id="ARBA00022741"/>
    </source>
</evidence>
<dbReference type="EMBL" id="DRTH01000099">
    <property type="protein sequence ID" value="HHF08470.1"/>
    <property type="molecule type" value="Genomic_DNA"/>
</dbReference>
<dbReference type="GO" id="GO:0005524">
    <property type="term" value="F:ATP binding"/>
    <property type="evidence" value="ECO:0007669"/>
    <property type="project" value="UniProtKB-UniRule"/>
</dbReference>
<dbReference type="PANTHER" id="PTHR43033">
    <property type="entry name" value="TRNA(ILE)-LYSIDINE SYNTHASE-RELATED"/>
    <property type="match status" value="1"/>
</dbReference>
<dbReference type="GO" id="GO:0032267">
    <property type="term" value="F:tRNA(Ile)-lysidine synthase activity"/>
    <property type="evidence" value="ECO:0007669"/>
    <property type="project" value="UniProtKB-EC"/>
</dbReference>
<dbReference type="AlphaFoldDB" id="A0A7C5I0V9"/>
<dbReference type="SUPFAM" id="SSF52402">
    <property type="entry name" value="Adenine nucleotide alpha hydrolases-like"/>
    <property type="match status" value="1"/>
</dbReference>
<evidence type="ECO:0000259" key="7">
    <source>
        <dbReference type="Pfam" id="PF01171"/>
    </source>
</evidence>
<keyword evidence="3 6" id="KW-0547">Nucleotide-binding</keyword>
<dbReference type="NCBIfam" id="TIGR02432">
    <property type="entry name" value="lysidine_TilS_N"/>
    <property type="match status" value="1"/>
</dbReference>
<dbReference type="GO" id="GO:0005737">
    <property type="term" value="C:cytoplasm"/>
    <property type="evidence" value="ECO:0007669"/>
    <property type="project" value="UniProtKB-SubCell"/>
</dbReference>
<dbReference type="InterPro" id="IPR012795">
    <property type="entry name" value="tRNA_Ile_lys_synt_N"/>
</dbReference>
<comment type="caution">
    <text evidence="8">The sequence shown here is derived from an EMBL/GenBank/DDBJ whole genome shotgun (WGS) entry which is preliminary data.</text>
</comment>
<dbReference type="Gene3D" id="3.40.50.620">
    <property type="entry name" value="HUPs"/>
    <property type="match status" value="1"/>
</dbReference>
<comment type="subcellular location">
    <subcellularLocation>
        <location evidence="6">Cytoplasm</location>
    </subcellularLocation>
</comment>
<proteinExistence type="inferred from homology"/>
<protein>
    <recommendedName>
        <fullName evidence="6">tRNA(Ile)-lysidine synthase</fullName>
        <ecNumber evidence="6">6.3.4.19</ecNumber>
    </recommendedName>
    <alternativeName>
        <fullName evidence="6">tRNA(Ile)-2-lysyl-cytidine synthase</fullName>
    </alternativeName>
    <alternativeName>
        <fullName evidence="6">tRNA(Ile)-lysidine synthetase</fullName>
    </alternativeName>
</protein>
<keyword evidence="6" id="KW-0963">Cytoplasm</keyword>
<feature type="binding site" evidence="6">
    <location>
        <begin position="30"/>
        <end position="35"/>
    </location>
    <ligand>
        <name>ATP</name>
        <dbReference type="ChEBI" id="CHEBI:30616"/>
    </ligand>
</feature>
<evidence type="ECO:0000256" key="6">
    <source>
        <dbReference type="HAMAP-Rule" id="MF_01161"/>
    </source>
</evidence>